<evidence type="ECO:0000259" key="2">
    <source>
        <dbReference type="Pfam" id="PF18718"/>
    </source>
</evidence>
<dbReference type="InterPro" id="IPR041539">
    <property type="entry name" value="CxC5"/>
</dbReference>
<dbReference type="OrthoDB" id="2527272at2759"/>
<dbReference type="Pfam" id="PF18718">
    <property type="entry name" value="CxC5"/>
    <property type="match status" value="1"/>
</dbReference>
<proteinExistence type="predicted"/>
<feature type="domain" description="CxC5 like cysteine cluster associated with KDZ" evidence="2">
    <location>
        <begin position="124"/>
        <end position="243"/>
    </location>
</feature>
<dbReference type="AlphaFoldDB" id="A0A0C9UCU0"/>
<feature type="region of interest" description="Disordered" evidence="1">
    <location>
        <begin position="342"/>
        <end position="369"/>
    </location>
</feature>
<evidence type="ECO:0000259" key="3">
    <source>
        <dbReference type="Pfam" id="PF18721"/>
    </source>
</evidence>
<evidence type="ECO:0000313" key="4">
    <source>
        <dbReference type="EMBL" id="KIJ22880.1"/>
    </source>
</evidence>
<protein>
    <recommendedName>
        <fullName evidence="6">CxC5 like cysteine cluster associated with KDZ domain-containing protein</fullName>
    </recommendedName>
</protein>
<gene>
    <name evidence="4" type="ORF">M422DRAFT_276636</name>
</gene>
<dbReference type="InterPro" id="IPR040898">
    <property type="entry name" value="CxC6"/>
</dbReference>
<sequence>MSFLKVKDLIDLLSAYFPPDMPAQRALHALGSLFALRPIAEMNEQQRRCPHQSNQTAWENHLAVGFNFALKPEELYSGRRWDGKAPHDEEMQVLKTDLLTLYDFLPWTTEDIKEKFKIDAPPLLITRHHHCIVCNEHTPLYGYKPGLVAVSFIDKDLVRKKAQLAVAQCSSCLAIYHPDRIAYKLGPVGARRVQRLDCDAEYLLVSKNKSVWVHCRIAKCQEVATYRFRASWAGVTDFLNQSFLTGKTKLTEEQGHHMFVEHMARRLIKAHNLETVFQSLLEHIGRIKGIVPGALQHICQECTHQKRYKTDLTEAGVNLGIPSHIVADGEDQQDIELPAPEESETYEELHALPDPNGLPQQQPPPEGQERGYVQMAVTDGKTLKFRICAVPGCRGPLTNYATGRFCSTHIVKELECGVNACSTQVRKKGDFTCDNPIHIAKFYKYKSRFGNNNFLNVRRAISKKKPDWLPTSNNDGTAIEEEADEGHTFRARTTYCLQTIQWACGVPISWGICYESESPTQVFELLQYTWPKPEDRPAFIAYDKACKLLAHIATHLEKRDWLQTTRFVVDAWHYINHRVTDVLCRTWCNPNPSDGSQPDLVIPVLTANGESVLARAFNTETAEQLNAWMDGFEAQMRQMADYNFGFESHCTMLLYKEAVAERITEKKQWIYVDEDMNVDI</sequence>
<evidence type="ECO:0000256" key="1">
    <source>
        <dbReference type="SAM" id="MobiDB-lite"/>
    </source>
</evidence>
<organism evidence="4 5">
    <name type="scientific">Sphaerobolus stellatus (strain SS14)</name>
    <dbReference type="NCBI Taxonomy" id="990650"/>
    <lineage>
        <taxon>Eukaryota</taxon>
        <taxon>Fungi</taxon>
        <taxon>Dikarya</taxon>
        <taxon>Basidiomycota</taxon>
        <taxon>Agaricomycotina</taxon>
        <taxon>Agaricomycetes</taxon>
        <taxon>Phallomycetidae</taxon>
        <taxon>Geastrales</taxon>
        <taxon>Sphaerobolaceae</taxon>
        <taxon>Sphaerobolus</taxon>
    </lineage>
</organism>
<dbReference type="Pfam" id="PF18721">
    <property type="entry name" value="CxC6"/>
    <property type="match status" value="1"/>
</dbReference>
<feature type="domain" description="CxC6 like cysteine cluster associated with KDZ" evidence="3">
    <location>
        <begin position="377"/>
        <end position="440"/>
    </location>
</feature>
<accession>A0A0C9UCU0</accession>
<dbReference type="HOGENOM" id="CLU_393308_0_0_1"/>
<evidence type="ECO:0000313" key="5">
    <source>
        <dbReference type="Proteomes" id="UP000054279"/>
    </source>
</evidence>
<reference evidence="4 5" key="1">
    <citation type="submission" date="2014-06" db="EMBL/GenBank/DDBJ databases">
        <title>Evolutionary Origins and Diversification of the Mycorrhizal Mutualists.</title>
        <authorList>
            <consortium name="DOE Joint Genome Institute"/>
            <consortium name="Mycorrhizal Genomics Consortium"/>
            <person name="Kohler A."/>
            <person name="Kuo A."/>
            <person name="Nagy L.G."/>
            <person name="Floudas D."/>
            <person name="Copeland A."/>
            <person name="Barry K.W."/>
            <person name="Cichocki N."/>
            <person name="Veneault-Fourrey C."/>
            <person name="LaButti K."/>
            <person name="Lindquist E.A."/>
            <person name="Lipzen A."/>
            <person name="Lundell T."/>
            <person name="Morin E."/>
            <person name="Murat C."/>
            <person name="Riley R."/>
            <person name="Ohm R."/>
            <person name="Sun H."/>
            <person name="Tunlid A."/>
            <person name="Henrissat B."/>
            <person name="Grigoriev I.V."/>
            <person name="Hibbett D.S."/>
            <person name="Martin F."/>
        </authorList>
    </citation>
    <scope>NUCLEOTIDE SEQUENCE [LARGE SCALE GENOMIC DNA]</scope>
    <source>
        <strain evidence="4 5">SS14</strain>
    </source>
</reference>
<dbReference type="EMBL" id="KN837896">
    <property type="protein sequence ID" value="KIJ22880.1"/>
    <property type="molecule type" value="Genomic_DNA"/>
</dbReference>
<name>A0A0C9UCU0_SPHS4</name>
<evidence type="ECO:0008006" key="6">
    <source>
        <dbReference type="Google" id="ProtNLM"/>
    </source>
</evidence>
<keyword evidence="5" id="KW-1185">Reference proteome</keyword>
<dbReference type="Proteomes" id="UP000054279">
    <property type="component" value="Unassembled WGS sequence"/>
</dbReference>